<evidence type="ECO:0000259" key="1">
    <source>
        <dbReference type="Pfam" id="PF00561"/>
    </source>
</evidence>
<sequence>MFTAPELTTGTNAYRATTEASLQLLDAKREGYVERTVITSDGVRLAVRDHNPTGRDHTVVLLHGLCLTQASWELQVRHLKRQWGNRIRIITYDHRGHGASTGADMHTYRIDRLAADLADVLTILRVNGPLTLAGHSMGGMTALAYLGRPAAERPVEPQGLVLVATAAGRLAERGLGRLLGSRATELVFDLVHHLPRRATDKAIKGVVRPVFDGVLKLSGADRGGAAALTASAIRSVSLTTAAGFLPSLKRYDQYAALASIVANTIVISGGADKTTPAEHARDIAAGIPDATHLHRPGAGHMLLGEHPRCVGAAIDRVMGMPALSEPSLAS</sequence>
<name>A0A1X2AR52_9MYCO</name>
<evidence type="ECO:0000313" key="4">
    <source>
        <dbReference type="Proteomes" id="UP000193285"/>
    </source>
</evidence>
<keyword evidence="5" id="KW-1185">Reference proteome</keyword>
<accession>A0A1X2AR52</accession>
<dbReference type="SUPFAM" id="SSF53474">
    <property type="entry name" value="alpha/beta-Hydrolases"/>
    <property type="match status" value="1"/>
</dbReference>
<reference evidence="2" key="2">
    <citation type="submission" date="2016-01" db="EMBL/GenBank/DDBJ databases">
        <authorList>
            <person name="Ana R.F.D.C."/>
            <person name="Tarcisio F."/>
            <person name="Maria L.L."/>
            <person name="Monica P."/>
            <person name="Wana L.O.D.C."/>
            <person name="Elisabetta G."/>
            <person name="Jeann R.D.C.B."/>
            <person name="Veronica D.S."/>
            <person name="Karla V.B.L."/>
            <person name="Roberto B."/>
            <person name="Antonella G."/>
            <person name="Anna F."/>
            <person name="Alessandro M."/>
            <person name="Pamela F."/>
            <person name="Francesca D.L."/>
            <person name="Giulia F.S."/>
            <person name="Sara T."/>
            <person name="Fabio R."/>
            <person name="Olivier J."/>
            <person name="Nicola S."/>
            <person name="Enrico T."/>
        </authorList>
    </citation>
    <scope>NUCLEOTIDE SEQUENCE</scope>
    <source>
        <strain evidence="2">FI-07156</strain>
    </source>
</reference>
<dbReference type="InterPro" id="IPR000073">
    <property type="entry name" value="AB_hydrolase_1"/>
</dbReference>
<reference evidence="3" key="3">
    <citation type="submission" date="2016-01" db="EMBL/GenBank/DDBJ databases">
        <authorList>
            <person name="Oliw E.H."/>
        </authorList>
    </citation>
    <scope>NUCLEOTIDE SEQUENCE</scope>
    <source>
        <strain evidence="3">IEC33</strain>
    </source>
</reference>
<dbReference type="Gene3D" id="3.40.50.1820">
    <property type="entry name" value="alpha/beta hydrolase"/>
    <property type="match status" value="1"/>
</dbReference>
<gene>
    <name evidence="3" type="ORF">AWB90_01905</name>
    <name evidence="2" type="ORF">AWB91_19690</name>
</gene>
<feature type="domain" description="AB hydrolase-1" evidence="1">
    <location>
        <begin position="58"/>
        <end position="307"/>
    </location>
</feature>
<keyword evidence="3" id="KW-0378">Hydrolase</keyword>
<dbReference type="RefSeq" id="WP_085100963.1">
    <property type="nucleotide sequence ID" value="NZ_JACKVQ010000006.1"/>
</dbReference>
<dbReference type="EMBL" id="LQPN01000006">
    <property type="protein sequence ID" value="ORW53873.1"/>
    <property type="molecule type" value="Genomic_DNA"/>
</dbReference>
<proteinExistence type="predicted"/>
<dbReference type="InterPro" id="IPR050266">
    <property type="entry name" value="AB_hydrolase_sf"/>
</dbReference>
<dbReference type="OrthoDB" id="5422338at2"/>
<dbReference type="Proteomes" id="UP000193801">
    <property type="component" value="Unassembled WGS sequence"/>
</dbReference>
<reference evidence="4 5" key="1">
    <citation type="journal article" date="2015" name="Emerg. Microbes Infect.">
        <title>Characterization of 17 strains belonging to the Mycobacterium simiae complex and description of Mycobacterium paraense sp. nov.</title>
        <authorList>
            <person name="Fusco da Costa A.R."/>
            <person name="Fedrizzi T."/>
            <person name="Lopes M.L."/>
            <person name="Pecorari M."/>
            <person name="Oliveira da Costa W.L."/>
            <person name="Giacobazzi E."/>
            <person name="da Costa Bahia J.R."/>
            <person name="De Sanctis V."/>
            <person name="Batista Lima K.V."/>
            <person name="Bertorelli R."/>
            <person name="Grottola A."/>
            <person name="Fabio A."/>
            <person name="Mariottini A."/>
            <person name="Ferretti P."/>
            <person name="Di Leva F."/>
            <person name="Fregni Serpini G."/>
            <person name="Tagliazucchi S."/>
            <person name="Rumpianesi F."/>
            <person name="Jousson O."/>
            <person name="Segata N."/>
            <person name="Tortoli E."/>
        </authorList>
    </citation>
    <scope>NUCLEOTIDE SEQUENCE [LARGE SCALE GENOMIC DNA]</scope>
    <source>
        <strain evidence="2 5">FI-07156</strain>
        <strain evidence="3 4">IEC33</strain>
    </source>
</reference>
<comment type="caution">
    <text evidence="3">The sequence shown here is derived from an EMBL/GenBank/DDBJ whole genome shotgun (WGS) entry which is preliminary data.</text>
</comment>
<dbReference type="InterPro" id="IPR029058">
    <property type="entry name" value="AB_hydrolase_fold"/>
</dbReference>
<dbReference type="GO" id="GO:0016020">
    <property type="term" value="C:membrane"/>
    <property type="evidence" value="ECO:0007669"/>
    <property type="project" value="TreeGrafter"/>
</dbReference>
<dbReference type="GO" id="GO:0016787">
    <property type="term" value="F:hydrolase activity"/>
    <property type="evidence" value="ECO:0007669"/>
    <property type="project" value="UniProtKB-KW"/>
</dbReference>
<evidence type="ECO:0000313" key="2">
    <source>
        <dbReference type="EMBL" id="ORW30503.1"/>
    </source>
</evidence>
<evidence type="ECO:0000313" key="5">
    <source>
        <dbReference type="Proteomes" id="UP000193801"/>
    </source>
</evidence>
<dbReference type="EMBL" id="LQPK01000017">
    <property type="protein sequence ID" value="ORW30503.1"/>
    <property type="molecule type" value="Genomic_DNA"/>
</dbReference>
<dbReference type="PANTHER" id="PTHR43798">
    <property type="entry name" value="MONOACYLGLYCEROL LIPASE"/>
    <property type="match status" value="1"/>
</dbReference>
<protein>
    <submittedName>
        <fullName evidence="3">Alpha/beta hydrolase</fullName>
    </submittedName>
</protein>
<dbReference type="STRING" id="767916.AWB91_19690"/>
<evidence type="ECO:0000313" key="3">
    <source>
        <dbReference type="EMBL" id="ORW53873.1"/>
    </source>
</evidence>
<dbReference type="AlphaFoldDB" id="A0A1X2AR52"/>
<organism evidence="3 4">
    <name type="scientific">Mycobacterium paraense</name>
    <dbReference type="NCBI Taxonomy" id="767916"/>
    <lineage>
        <taxon>Bacteria</taxon>
        <taxon>Bacillati</taxon>
        <taxon>Actinomycetota</taxon>
        <taxon>Actinomycetes</taxon>
        <taxon>Mycobacteriales</taxon>
        <taxon>Mycobacteriaceae</taxon>
        <taxon>Mycobacterium</taxon>
        <taxon>Mycobacterium simiae complex</taxon>
    </lineage>
</organism>
<dbReference type="Proteomes" id="UP000193285">
    <property type="component" value="Unassembled WGS sequence"/>
</dbReference>
<dbReference type="PANTHER" id="PTHR43798:SF33">
    <property type="entry name" value="HYDROLASE, PUTATIVE (AFU_ORTHOLOGUE AFUA_2G14860)-RELATED"/>
    <property type="match status" value="1"/>
</dbReference>
<dbReference type="Pfam" id="PF00561">
    <property type="entry name" value="Abhydrolase_1"/>
    <property type="match status" value="1"/>
</dbReference>